<dbReference type="Proteomes" id="UP001497392">
    <property type="component" value="Unassembled WGS sequence"/>
</dbReference>
<comment type="caution">
    <text evidence="3">The sequence shown here is derived from an EMBL/GenBank/DDBJ whole genome shotgun (WGS) entry which is preliminary data.</text>
</comment>
<keyword evidence="2" id="KW-1133">Transmembrane helix</keyword>
<keyword evidence="2" id="KW-0812">Transmembrane</keyword>
<feature type="transmembrane region" description="Helical" evidence="2">
    <location>
        <begin position="117"/>
        <end position="135"/>
    </location>
</feature>
<feature type="transmembrane region" description="Helical" evidence="2">
    <location>
        <begin position="42"/>
        <end position="65"/>
    </location>
</feature>
<feature type="transmembrane region" description="Helical" evidence="2">
    <location>
        <begin position="12"/>
        <end position="30"/>
    </location>
</feature>
<dbReference type="EMBL" id="CAXHTA020000010">
    <property type="protein sequence ID" value="CAL5224136.1"/>
    <property type="molecule type" value="Genomic_DNA"/>
</dbReference>
<feature type="compositionally biased region" description="Low complexity" evidence="1">
    <location>
        <begin position="234"/>
        <end position="243"/>
    </location>
</feature>
<accession>A0ABP1FYN3</accession>
<feature type="region of interest" description="Disordered" evidence="1">
    <location>
        <begin position="213"/>
        <end position="244"/>
    </location>
</feature>
<feature type="compositionally biased region" description="Polar residues" evidence="1">
    <location>
        <begin position="429"/>
        <end position="442"/>
    </location>
</feature>
<feature type="transmembrane region" description="Helical" evidence="2">
    <location>
        <begin position="77"/>
        <end position="105"/>
    </location>
</feature>
<reference evidence="3 4" key="1">
    <citation type="submission" date="2024-06" db="EMBL/GenBank/DDBJ databases">
        <authorList>
            <person name="Kraege A."/>
            <person name="Thomma B."/>
        </authorList>
    </citation>
    <scope>NUCLEOTIDE SEQUENCE [LARGE SCALE GENOMIC DNA]</scope>
</reference>
<evidence type="ECO:0000313" key="3">
    <source>
        <dbReference type="EMBL" id="CAL5224136.1"/>
    </source>
</evidence>
<proteinExistence type="predicted"/>
<keyword evidence="4" id="KW-1185">Reference proteome</keyword>
<feature type="transmembrane region" description="Helical" evidence="2">
    <location>
        <begin position="164"/>
        <end position="186"/>
    </location>
</feature>
<gene>
    <name evidence="3" type="primary">g6769</name>
    <name evidence="3" type="ORF">VP750_LOCUS5795</name>
</gene>
<name>A0ABP1FYN3_9CHLO</name>
<keyword evidence="2" id="KW-0472">Membrane</keyword>
<organism evidence="3 4">
    <name type="scientific">Coccomyxa viridis</name>
    <dbReference type="NCBI Taxonomy" id="1274662"/>
    <lineage>
        <taxon>Eukaryota</taxon>
        <taxon>Viridiplantae</taxon>
        <taxon>Chlorophyta</taxon>
        <taxon>core chlorophytes</taxon>
        <taxon>Trebouxiophyceae</taxon>
        <taxon>Trebouxiophyceae incertae sedis</taxon>
        <taxon>Coccomyxaceae</taxon>
        <taxon>Coccomyxa</taxon>
    </lineage>
</organism>
<evidence type="ECO:0000256" key="1">
    <source>
        <dbReference type="SAM" id="MobiDB-lite"/>
    </source>
</evidence>
<feature type="region of interest" description="Disordered" evidence="1">
    <location>
        <begin position="383"/>
        <end position="442"/>
    </location>
</feature>
<evidence type="ECO:0000256" key="2">
    <source>
        <dbReference type="SAM" id="Phobius"/>
    </source>
</evidence>
<evidence type="ECO:0000313" key="4">
    <source>
        <dbReference type="Proteomes" id="UP001497392"/>
    </source>
</evidence>
<protein>
    <submittedName>
        <fullName evidence="3">G6769 protein</fullName>
    </submittedName>
</protein>
<sequence>MLNLLLDIHYLIPRLIIWALLFGLALTDAVRHRHVKRRGHQLQRGVLLVIGAFIVQDVLLLAYSAQSSTDSTPARNIYLAYIFFTDFADSSFHALLLLIAAGYCITRTDLGPYRQKVLYIPAVYLVTTLVFDYIVNAVKRTGPSIEITDDDDMATREDFSSWEWLVLNVCEIASLLALILAWVYIFDTVMKERELLENPQEGIVGAIPRDVESQVAHAPQSQPNQNGRSGTGAGSSANSNGHAQEVGHQVDVPAEVLLDGEHVMSDRYAEVTGNDTDEVKTVEDKMDHRSKRRLMNQFMFGVGGYIIARVLAILLPLFFVNQPGQEDLAIRIVLILENIVLWGFLAALAYIFRLRPDNTYLLLDDFGENGAGDTGLTTELGVMSNEEEEHREQQGKSAPHFGRQGGEIDRKFSLGEEDVESAPPARATGVSQPQPRSRNNTS</sequence>
<feature type="transmembrane region" description="Helical" evidence="2">
    <location>
        <begin position="332"/>
        <end position="352"/>
    </location>
</feature>
<feature type="transmembrane region" description="Helical" evidence="2">
    <location>
        <begin position="298"/>
        <end position="320"/>
    </location>
</feature>